<organism evidence="1 2">
    <name type="scientific">Thiothrix caldifontis</name>
    <dbReference type="NCBI Taxonomy" id="525918"/>
    <lineage>
        <taxon>Bacteria</taxon>
        <taxon>Pseudomonadati</taxon>
        <taxon>Pseudomonadota</taxon>
        <taxon>Gammaproteobacteria</taxon>
        <taxon>Thiotrichales</taxon>
        <taxon>Thiotrichaceae</taxon>
        <taxon>Thiothrix</taxon>
    </lineage>
</organism>
<protein>
    <recommendedName>
        <fullName evidence="3">Glycosyl hydrolase</fullName>
    </recommendedName>
</protein>
<dbReference type="PANTHER" id="PTHR43739:SF5">
    <property type="entry name" value="EXO-ALPHA-SIALIDASE"/>
    <property type="match status" value="1"/>
</dbReference>
<evidence type="ECO:0008006" key="3">
    <source>
        <dbReference type="Google" id="ProtNLM"/>
    </source>
</evidence>
<evidence type="ECO:0000313" key="2">
    <source>
        <dbReference type="Proteomes" id="UP000199397"/>
    </source>
</evidence>
<dbReference type="AlphaFoldDB" id="A0A1H4APM9"/>
<sequence length="1207" mass="131083">MIHKEDKPTLRAVADAARLGQIPEGSFSALMDDAVLHATQTVQADSLVTTRKWRNLGPRNIGGRIRTLAIHPQDGRILYAGSALGGVWKTTNAGDSWQSLDDFRPSQGGRQALPIGALAVAQSDPQIVYVGTGEPVAGYISGNGLFWSRNGGKHFDQIDHPDNGVIQAKHYERIRVDPWESSRLWCATDKGLWRGCPGNPPHFVQDVIDAAGTPTAPANQQATDVVINHGDPRGVVPARFTVFVALKGAGVYRATFIRANDDYDRSGATVWSQVNISGLTALPGFHRVKLALCDTRPDRMYCVAGRADNKFSPVFISTNGGATWAATATQPDSASIITWYALVLECNPSDPNVVFLGQVDMWLTTDGGASWGRKNTKKPFIPNFLPCLDHQQYGLGDRAQHADQHAVVFDRDQPYHAWVANDGGVSFTDNLTYSWRKRSNGILATQFNDISTHPTYPFMMGGGLQDNGSWITYGGMSWYYIGHSDGGDIGFEPGNPRLFHVTAQQGVWRGQIATSSLSDFSLPNPAPDIPITVNVEGIVQFHGQFVGKDANGFATADEPLFYAVLVHHPFNNNEALIGRRNNAYRTVNGTNFSVMGHAAFNPYGTGNVEVSALAYGASPNNDWWVGTSRGEVFVTFNAGVTWRNATEPLGSRGNWISAIATHPANSNIAVIAVASSPGTVYITGDGGQSWLEISGRAGNGGANWQPRQTHNIGDQLSPSPATAIAFDPGSPSAVGSAQTLYVGTLTGVYVIRNVLAPTSTIPTPNFQPVWRTFNGNLPLVLVYEIEPIQFQDAGGNTHNKLRIATFGRGIYEVDLLVNSSTRLLIRRNIVDNGLNLPVANTFTEDPRLVPGVPLIDSQSIDIRVDAPPYLSFGLVADSVEFDQQLRSENLMAGKLHLIYVQVHNVGSQVGERVEVYLYWAKAIGSPPIPPDLPDDFWTGLPKDNAPPWFLIGKIEVHEVASGEPAVICFQWDVPGDIPENVALLALVTDNARDRLVPLDPAPKPPNDINNLIANERRAALRITTCISSPADALLRDGFDDQGRLGETAWAARSHDIIVVQAAVADPNTAFADVDDLRQADRLDGNETNHIYVRINNRGERPLNNIQVELFQIPLASVHDPNSWVSKGTSNLTSVAARSTGFALPIVWANPPNPAPLSAYLLAALVQADDDPRPDYQDRVDSIKSFWQLFLESVDSGNAALRGIRWQA</sequence>
<dbReference type="STRING" id="525918.SAMN05660964_01445"/>
<proteinExistence type="predicted"/>
<reference evidence="1 2" key="1">
    <citation type="submission" date="2016-10" db="EMBL/GenBank/DDBJ databases">
        <authorList>
            <person name="de Groot N.N."/>
        </authorList>
    </citation>
    <scope>NUCLEOTIDE SEQUENCE [LARGE SCALE GENOMIC DNA]</scope>
    <source>
        <strain evidence="1 2">DSM 21228</strain>
    </source>
</reference>
<dbReference type="PANTHER" id="PTHR43739">
    <property type="entry name" value="XYLOGLUCANASE (EUROFUNG)"/>
    <property type="match status" value="1"/>
</dbReference>
<name>A0A1H4APM9_9GAMM</name>
<dbReference type="Gene3D" id="2.130.10.10">
    <property type="entry name" value="YVTN repeat-like/Quinoprotein amine dehydrogenase"/>
    <property type="match status" value="3"/>
</dbReference>
<dbReference type="GO" id="GO:0010411">
    <property type="term" value="P:xyloglucan metabolic process"/>
    <property type="evidence" value="ECO:0007669"/>
    <property type="project" value="TreeGrafter"/>
</dbReference>
<dbReference type="RefSeq" id="WP_093066884.1">
    <property type="nucleotide sequence ID" value="NZ_FNQP01000007.1"/>
</dbReference>
<dbReference type="EMBL" id="FNQP01000007">
    <property type="protein sequence ID" value="SEA37855.1"/>
    <property type="molecule type" value="Genomic_DNA"/>
</dbReference>
<dbReference type="SUPFAM" id="SSF110296">
    <property type="entry name" value="Oligoxyloglucan reducing end-specific cellobiohydrolase"/>
    <property type="match status" value="2"/>
</dbReference>
<accession>A0A1H4APM9</accession>
<dbReference type="InterPro" id="IPR015943">
    <property type="entry name" value="WD40/YVTN_repeat-like_dom_sf"/>
</dbReference>
<dbReference type="Proteomes" id="UP000199397">
    <property type="component" value="Unassembled WGS sequence"/>
</dbReference>
<keyword evidence="2" id="KW-1185">Reference proteome</keyword>
<evidence type="ECO:0000313" key="1">
    <source>
        <dbReference type="EMBL" id="SEA37855.1"/>
    </source>
</evidence>
<dbReference type="InterPro" id="IPR052025">
    <property type="entry name" value="Xyloglucanase_GH74"/>
</dbReference>
<gene>
    <name evidence="1" type="ORF">SAMN05660964_01445</name>
</gene>
<dbReference type="OrthoDB" id="5711096at2"/>